<sequence>MTDKDWLRRFEEANELLISIRNALNGNQVSQQSMEIRKQFMKFDQNLTDLHTTVSRVGGTSGEQARRKGKLNKMQQERARLQETFKARTGSSTVPKWRPPGSGSGSGGAAETLQTLGLENDQILQLQTDTMRQQDEDLEGLHTTTLRIKNIGRMIGSELEEQNHLLDVLSEEEDIAIDRLARERKRITTLVNDNKDGISFCCVLVLVVGLVILVLALAGVI</sequence>
<name>A0A7S1N2H4_9EUGL</name>
<dbReference type="GO" id="GO:0005737">
    <property type="term" value="C:cytoplasm"/>
    <property type="evidence" value="ECO:0007669"/>
    <property type="project" value="UniProtKB-ARBA"/>
</dbReference>
<accession>A0A7S1N2H4</accession>
<evidence type="ECO:0000313" key="9">
    <source>
        <dbReference type="EMBL" id="CAD8992723.1"/>
    </source>
</evidence>
<organism evidence="9">
    <name type="scientific">Eutreptiella gymnastica</name>
    <dbReference type="NCBI Taxonomy" id="73025"/>
    <lineage>
        <taxon>Eukaryota</taxon>
        <taxon>Discoba</taxon>
        <taxon>Euglenozoa</taxon>
        <taxon>Euglenida</taxon>
        <taxon>Spirocuta</taxon>
        <taxon>Euglenophyceae</taxon>
        <taxon>Eutreptiales</taxon>
        <taxon>Eutreptiaceae</taxon>
        <taxon>Eutreptiella</taxon>
    </lineage>
</organism>
<comment type="subcellular location">
    <subcellularLocation>
        <location evidence="1">Membrane</location>
        <topology evidence="1">Single-pass membrane protein</topology>
    </subcellularLocation>
</comment>
<dbReference type="SUPFAM" id="SSF58038">
    <property type="entry name" value="SNARE fusion complex"/>
    <property type="match status" value="1"/>
</dbReference>
<keyword evidence="2" id="KW-0813">Transport</keyword>
<evidence type="ECO:0000256" key="1">
    <source>
        <dbReference type="ARBA" id="ARBA00004167"/>
    </source>
</evidence>
<feature type="region of interest" description="Disordered" evidence="6">
    <location>
        <begin position="86"/>
        <end position="111"/>
    </location>
</feature>
<dbReference type="GO" id="GO:0012505">
    <property type="term" value="C:endomembrane system"/>
    <property type="evidence" value="ECO:0007669"/>
    <property type="project" value="UniProtKB-ARBA"/>
</dbReference>
<reference evidence="9" key="1">
    <citation type="submission" date="2021-01" db="EMBL/GenBank/DDBJ databases">
        <authorList>
            <person name="Corre E."/>
            <person name="Pelletier E."/>
            <person name="Niang G."/>
            <person name="Scheremetjew M."/>
            <person name="Finn R."/>
            <person name="Kale V."/>
            <person name="Holt S."/>
            <person name="Cochrane G."/>
            <person name="Meng A."/>
            <person name="Brown T."/>
            <person name="Cohen L."/>
        </authorList>
    </citation>
    <scope>NUCLEOTIDE SEQUENCE</scope>
    <source>
        <strain evidence="9">NIES-381</strain>
    </source>
</reference>
<dbReference type="SMART" id="SM00397">
    <property type="entry name" value="t_SNARE"/>
    <property type="match status" value="1"/>
</dbReference>
<evidence type="ECO:0000259" key="8">
    <source>
        <dbReference type="PROSITE" id="PS50192"/>
    </source>
</evidence>
<dbReference type="GO" id="GO:0016020">
    <property type="term" value="C:membrane"/>
    <property type="evidence" value="ECO:0007669"/>
    <property type="project" value="UniProtKB-SubCell"/>
</dbReference>
<evidence type="ECO:0000256" key="3">
    <source>
        <dbReference type="ARBA" id="ARBA00022692"/>
    </source>
</evidence>
<keyword evidence="4 7" id="KW-1133">Transmembrane helix</keyword>
<dbReference type="EMBL" id="HBGA01010046">
    <property type="protein sequence ID" value="CAD8992723.1"/>
    <property type="molecule type" value="Transcribed_RNA"/>
</dbReference>
<evidence type="ECO:0000256" key="5">
    <source>
        <dbReference type="ARBA" id="ARBA00023136"/>
    </source>
</evidence>
<keyword evidence="5 7" id="KW-0472">Membrane</keyword>
<dbReference type="PROSITE" id="PS50192">
    <property type="entry name" value="T_SNARE"/>
    <property type="match status" value="1"/>
</dbReference>
<dbReference type="Gene3D" id="1.20.5.110">
    <property type="match status" value="1"/>
</dbReference>
<evidence type="ECO:0000256" key="7">
    <source>
        <dbReference type="SAM" id="Phobius"/>
    </source>
</evidence>
<evidence type="ECO:0000256" key="6">
    <source>
        <dbReference type="SAM" id="MobiDB-lite"/>
    </source>
</evidence>
<protein>
    <recommendedName>
        <fullName evidence="8">t-SNARE coiled-coil homology domain-containing protein</fullName>
    </recommendedName>
</protein>
<feature type="domain" description="T-SNARE coiled-coil homology" evidence="8">
    <location>
        <begin position="128"/>
        <end position="190"/>
    </location>
</feature>
<proteinExistence type="predicted"/>
<evidence type="ECO:0000256" key="2">
    <source>
        <dbReference type="ARBA" id="ARBA00022448"/>
    </source>
</evidence>
<dbReference type="PANTHER" id="PTHR12791">
    <property type="entry name" value="GOLGI SNARE BET1-RELATED"/>
    <property type="match status" value="1"/>
</dbReference>
<evidence type="ECO:0000256" key="4">
    <source>
        <dbReference type="ARBA" id="ARBA00022989"/>
    </source>
</evidence>
<keyword evidence="3 7" id="KW-0812">Transmembrane</keyword>
<gene>
    <name evidence="9" type="ORF">EGYM00392_LOCUS3770</name>
</gene>
<feature type="transmembrane region" description="Helical" evidence="7">
    <location>
        <begin position="197"/>
        <end position="220"/>
    </location>
</feature>
<dbReference type="InterPro" id="IPR000727">
    <property type="entry name" value="T_SNARE_dom"/>
</dbReference>
<dbReference type="AlphaFoldDB" id="A0A7S1N2H4"/>